<evidence type="ECO:0008006" key="3">
    <source>
        <dbReference type="Google" id="ProtNLM"/>
    </source>
</evidence>
<proteinExistence type="predicted"/>
<dbReference type="EMBL" id="CP012333">
    <property type="protein sequence ID" value="AKU97573.1"/>
    <property type="molecule type" value="Genomic_DNA"/>
</dbReference>
<organism evidence="1 2">
    <name type="scientific">Labilithrix luteola</name>
    <dbReference type="NCBI Taxonomy" id="1391654"/>
    <lineage>
        <taxon>Bacteria</taxon>
        <taxon>Pseudomonadati</taxon>
        <taxon>Myxococcota</taxon>
        <taxon>Polyangia</taxon>
        <taxon>Polyangiales</taxon>
        <taxon>Labilitrichaceae</taxon>
        <taxon>Labilithrix</taxon>
    </lineage>
</organism>
<evidence type="ECO:0000313" key="1">
    <source>
        <dbReference type="EMBL" id="AKU97573.1"/>
    </source>
</evidence>
<dbReference type="Gene3D" id="2.40.160.60">
    <property type="entry name" value="Outer membrane protein transport protein (OMPP1/FadL/TodX)"/>
    <property type="match status" value="1"/>
</dbReference>
<evidence type="ECO:0000313" key="2">
    <source>
        <dbReference type="Proteomes" id="UP000064967"/>
    </source>
</evidence>
<accession>A0A0K1PVL5</accession>
<name>A0A0K1PVL5_9BACT</name>
<sequence length="324" mass="33750">MATAIAIGIGSLTHSVAGVAHADPSSTSIDQGYDLGEIPQPRAIAMAGAQEAWGGSTIAVFKNPANLPLYRVYHLEGLAAWGPEARRQTYGGAVVDSSTSRLAGGFGGTWSQMDPDGIKRSWADLRLAIAYPLGDRLSIGVTGRYLRATQRVASGPLGASLASDGTSGDPMVNEFTFDAGAAVSITEGLRLGVRGLNLTAPSSTLAPLALAGGIGYSNQTFTIEADTLIDFKTNESTRPRAMVGAEFLAADHFPLRAGYRYDDGTKTNAVSLGVGYIERKFSVEFGGRRDVSGDHPATLLSIGLRFFIDAGAGSGGQDSQPDSF</sequence>
<dbReference type="AlphaFoldDB" id="A0A0K1PVL5"/>
<protein>
    <recommendedName>
        <fullName evidence="3">PorV/PorQ family protein</fullName>
    </recommendedName>
</protein>
<dbReference type="SUPFAM" id="SSF56935">
    <property type="entry name" value="Porins"/>
    <property type="match status" value="1"/>
</dbReference>
<dbReference type="RefSeq" id="WP_146648688.1">
    <property type="nucleotide sequence ID" value="NZ_CP012333.1"/>
</dbReference>
<dbReference type="Proteomes" id="UP000064967">
    <property type="component" value="Chromosome"/>
</dbReference>
<dbReference type="OrthoDB" id="5511636at2"/>
<keyword evidence="2" id="KW-1185">Reference proteome</keyword>
<dbReference type="KEGG" id="llu:AKJ09_04237"/>
<gene>
    <name evidence="1" type="ORF">AKJ09_04237</name>
</gene>
<reference evidence="1 2" key="1">
    <citation type="submission" date="2015-08" db="EMBL/GenBank/DDBJ databases">
        <authorList>
            <person name="Babu N.S."/>
            <person name="Beckwith C.J."/>
            <person name="Beseler K.G."/>
            <person name="Brison A."/>
            <person name="Carone J.V."/>
            <person name="Caskin T.P."/>
            <person name="Diamond M."/>
            <person name="Durham M.E."/>
            <person name="Foxe J.M."/>
            <person name="Go M."/>
            <person name="Henderson B.A."/>
            <person name="Jones I.B."/>
            <person name="McGettigan J.A."/>
            <person name="Micheletti S.J."/>
            <person name="Nasrallah M.E."/>
            <person name="Ortiz D."/>
            <person name="Piller C.R."/>
            <person name="Privatt S.R."/>
            <person name="Schneider S.L."/>
            <person name="Sharp S."/>
            <person name="Smith T.C."/>
            <person name="Stanton J.D."/>
            <person name="Ullery H.E."/>
            <person name="Wilson R.J."/>
            <person name="Serrano M.G."/>
            <person name="Buck G."/>
            <person name="Lee V."/>
            <person name="Wang Y."/>
            <person name="Carvalho R."/>
            <person name="Voegtly L."/>
            <person name="Shi R."/>
            <person name="Duckworth R."/>
            <person name="Johnson A."/>
            <person name="Loviza R."/>
            <person name="Walstead R."/>
            <person name="Shah Z."/>
            <person name="Kiflezghi M."/>
            <person name="Wade K."/>
            <person name="Ball S.L."/>
            <person name="Bradley K.W."/>
            <person name="Asai D.J."/>
            <person name="Bowman C.A."/>
            <person name="Russell D.A."/>
            <person name="Pope W.H."/>
            <person name="Jacobs-Sera D."/>
            <person name="Hendrix R.W."/>
            <person name="Hatfull G.F."/>
        </authorList>
    </citation>
    <scope>NUCLEOTIDE SEQUENCE [LARGE SCALE GENOMIC DNA]</scope>
    <source>
        <strain evidence="1 2">DSM 27648</strain>
    </source>
</reference>